<organism evidence="2 3">
    <name type="scientific">Allosphingosinicella deserti</name>
    <dbReference type="NCBI Taxonomy" id="2116704"/>
    <lineage>
        <taxon>Bacteria</taxon>
        <taxon>Pseudomonadati</taxon>
        <taxon>Pseudomonadota</taxon>
        <taxon>Alphaproteobacteria</taxon>
        <taxon>Sphingomonadales</taxon>
        <taxon>Sphingomonadaceae</taxon>
        <taxon>Allosphingosinicella</taxon>
    </lineage>
</organism>
<name>A0A2P7QEJ2_9SPHN</name>
<keyword evidence="1" id="KW-0732">Signal</keyword>
<dbReference type="OrthoDB" id="9919338at2"/>
<dbReference type="AlphaFoldDB" id="A0A2P7QEJ2"/>
<evidence type="ECO:0008006" key="4">
    <source>
        <dbReference type="Google" id="ProtNLM"/>
    </source>
</evidence>
<dbReference type="RefSeq" id="WP_106516068.1">
    <property type="nucleotide sequence ID" value="NZ_PXYI01000014.1"/>
</dbReference>
<accession>A0A2P7QEJ2</accession>
<evidence type="ECO:0000313" key="2">
    <source>
        <dbReference type="EMBL" id="PSJ36393.1"/>
    </source>
</evidence>
<keyword evidence="3" id="KW-1185">Reference proteome</keyword>
<feature type="signal peptide" evidence="1">
    <location>
        <begin position="1"/>
        <end position="22"/>
    </location>
</feature>
<gene>
    <name evidence="2" type="ORF">C7I55_26490</name>
</gene>
<dbReference type="Proteomes" id="UP000241167">
    <property type="component" value="Unassembled WGS sequence"/>
</dbReference>
<protein>
    <recommendedName>
        <fullName evidence="4">PepSY domain-containing protein</fullName>
    </recommendedName>
</protein>
<evidence type="ECO:0000313" key="3">
    <source>
        <dbReference type="Proteomes" id="UP000241167"/>
    </source>
</evidence>
<proteinExistence type="predicted"/>
<comment type="caution">
    <text evidence="2">The sequence shown here is derived from an EMBL/GenBank/DDBJ whole genome shotgun (WGS) entry which is preliminary data.</text>
</comment>
<feature type="chain" id="PRO_5015107183" description="PepSY domain-containing protein" evidence="1">
    <location>
        <begin position="23"/>
        <end position="78"/>
    </location>
</feature>
<evidence type="ECO:0000256" key="1">
    <source>
        <dbReference type="SAM" id="SignalP"/>
    </source>
</evidence>
<reference evidence="2 3" key="1">
    <citation type="submission" date="2018-03" db="EMBL/GenBank/DDBJ databases">
        <title>The draft genome of Sphingosinicella sp. GL-C-18.</title>
        <authorList>
            <person name="Liu L."/>
            <person name="Li L."/>
            <person name="Liang L."/>
            <person name="Zhang X."/>
            <person name="Wang T."/>
        </authorList>
    </citation>
    <scope>NUCLEOTIDE SEQUENCE [LARGE SCALE GENOMIC DNA]</scope>
    <source>
        <strain evidence="2 3">GL-C-18</strain>
    </source>
</reference>
<dbReference type="EMBL" id="PXYI01000014">
    <property type="protein sequence ID" value="PSJ36393.1"/>
    <property type="molecule type" value="Genomic_DNA"/>
</dbReference>
<sequence>MRKLASLGLLVAGLAIPAVASAVDESTIYATRAECKAALAEARMEDDAYWARECRPEGEGWSFRLKDRGDASTKGMGT</sequence>